<keyword evidence="2" id="KW-0812">Transmembrane</keyword>
<keyword evidence="2" id="KW-1133">Transmembrane helix</keyword>
<feature type="transmembrane region" description="Helical" evidence="2">
    <location>
        <begin position="46"/>
        <end position="64"/>
    </location>
</feature>
<reference evidence="3" key="1">
    <citation type="submission" date="2018-05" db="EMBL/GenBank/DDBJ databases">
        <authorList>
            <person name="Lanie J.A."/>
            <person name="Ng W.-L."/>
            <person name="Kazmierczak K.M."/>
            <person name="Andrzejewski T.M."/>
            <person name="Davidsen T.M."/>
            <person name="Wayne K.J."/>
            <person name="Tettelin H."/>
            <person name="Glass J.I."/>
            <person name="Rusch D."/>
            <person name="Podicherti R."/>
            <person name="Tsui H.-C.T."/>
            <person name="Winkler M.E."/>
        </authorList>
    </citation>
    <scope>NUCLEOTIDE SEQUENCE</scope>
</reference>
<dbReference type="AlphaFoldDB" id="A0A383F502"/>
<accession>A0A383F502</accession>
<keyword evidence="2" id="KW-0472">Membrane</keyword>
<name>A0A383F502_9ZZZZ</name>
<dbReference type="PANTHER" id="PTHR43298:SF2">
    <property type="entry name" value="FMN_FAD EXPORTER YEEO-RELATED"/>
    <property type="match status" value="1"/>
</dbReference>
<evidence type="ECO:0000256" key="2">
    <source>
        <dbReference type="SAM" id="Phobius"/>
    </source>
</evidence>
<dbReference type="EMBL" id="UINC01231070">
    <property type="protein sequence ID" value="SVE63455.1"/>
    <property type="molecule type" value="Genomic_DNA"/>
</dbReference>
<gene>
    <name evidence="3" type="ORF">METZ01_LOCUS516309</name>
</gene>
<proteinExistence type="predicted"/>
<feature type="transmembrane region" description="Helical" evidence="2">
    <location>
        <begin position="12"/>
        <end position="34"/>
    </location>
</feature>
<dbReference type="PANTHER" id="PTHR43298">
    <property type="entry name" value="MULTIDRUG RESISTANCE PROTEIN NORM-RELATED"/>
    <property type="match status" value="1"/>
</dbReference>
<dbReference type="InterPro" id="IPR002528">
    <property type="entry name" value="MATE_fam"/>
</dbReference>
<dbReference type="GO" id="GO:0005886">
    <property type="term" value="C:plasma membrane"/>
    <property type="evidence" value="ECO:0007669"/>
    <property type="project" value="TreeGrafter"/>
</dbReference>
<dbReference type="GO" id="GO:0042910">
    <property type="term" value="F:xenobiotic transmembrane transporter activity"/>
    <property type="evidence" value="ECO:0007669"/>
    <property type="project" value="InterPro"/>
</dbReference>
<sequence>LQDPEVIPQCKNYIYIGFYGIFFVLTGFAFQGFYTGVEQTKIHMKVTIVSNIINVYLNAGLIYGTDGVTTFFEKIGLPWIAVFWQWYDFPAMAVKGAALATVIASGWMVTQYIIYILNERIIKYKPLDFQYSAKNMIQQIKLGFPIGVQEVISMTGFAVFYKIIGIIGTIELATSEVILNIAHASFMPAVGVGMAAATLVGKYLGKGDPGNAELAIWSALKWALLIMG</sequence>
<evidence type="ECO:0000256" key="1">
    <source>
        <dbReference type="ARBA" id="ARBA00022448"/>
    </source>
</evidence>
<feature type="non-terminal residue" evidence="3">
    <location>
        <position position="1"/>
    </location>
</feature>
<dbReference type="Pfam" id="PF01554">
    <property type="entry name" value="MatE"/>
    <property type="match status" value="2"/>
</dbReference>
<evidence type="ECO:0008006" key="4">
    <source>
        <dbReference type="Google" id="ProtNLM"/>
    </source>
</evidence>
<organism evidence="3">
    <name type="scientific">marine metagenome</name>
    <dbReference type="NCBI Taxonomy" id="408172"/>
    <lineage>
        <taxon>unclassified sequences</taxon>
        <taxon>metagenomes</taxon>
        <taxon>ecological metagenomes</taxon>
    </lineage>
</organism>
<keyword evidence="1" id="KW-0813">Transport</keyword>
<feature type="transmembrane region" description="Helical" evidence="2">
    <location>
        <begin position="96"/>
        <end position="117"/>
    </location>
</feature>
<evidence type="ECO:0000313" key="3">
    <source>
        <dbReference type="EMBL" id="SVE63455.1"/>
    </source>
</evidence>
<dbReference type="GO" id="GO:0015297">
    <property type="term" value="F:antiporter activity"/>
    <property type="evidence" value="ECO:0007669"/>
    <property type="project" value="InterPro"/>
</dbReference>
<feature type="non-terminal residue" evidence="3">
    <location>
        <position position="228"/>
    </location>
</feature>
<dbReference type="InterPro" id="IPR050222">
    <property type="entry name" value="MATE_MdtK"/>
</dbReference>
<protein>
    <recommendedName>
        <fullName evidence="4">Polysaccharide biosynthesis protein C-terminal domain-containing protein</fullName>
    </recommendedName>
</protein>